<keyword evidence="3" id="KW-0862">Zinc</keyword>
<dbReference type="GO" id="GO:0003677">
    <property type="term" value="F:DNA binding"/>
    <property type="evidence" value="ECO:0007669"/>
    <property type="project" value="UniProtKB-UniRule"/>
</dbReference>
<dbReference type="InterPro" id="IPR048365">
    <property type="entry name" value="TNP-like_RNaseH_N"/>
</dbReference>
<feature type="region of interest" description="Disordered" evidence="6">
    <location>
        <begin position="136"/>
        <end position="174"/>
    </location>
</feature>
<dbReference type="PANTHER" id="PTHR46927">
    <property type="entry name" value="AGAP005574-PA"/>
    <property type="match status" value="1"/>
</dbReference>
<dbReference type="InterPro" id="IPR006612">
    <property type="entry name" value="THAP_Znf"/>
</dbReference>
<comment type="caution">
    <text evidence="8">The sequence shown here is derived from an EMBL/GenBank/DDBJ whole genome shotgun (WGS) entry which is preliminary data.</text>
</comment>
<evidence type="ECO:0000313" key="9">
    <source>
        <dbReference type="Proteomes" id="UP001321473"/>
    </source>
</evidence>
<accession>A0AAQ4EIJ1</accession>
<keyword evidence="9" id="KW-1185">Reference proteome</keyword>
<dbReference type="AlphaFoldDB" id="A0AAQ4EIJ1"/>
<proteinExistence type="predicted"/>
<gene>
    <name evidence="8" type="ORF">V5799_011024</name>
</gene>
<dbReference type="SMART" id="SM00692">
    <property type="entry name" value="DM3"/>
    <property type="match status" value="1"/>
</dbReference>
<dbReference type="Proteomes" id="UP001321473">
    <property type="component" value="Unassembled WGS sequence"/>
</dbReference>
<protein>
    <recommendedName>
        <fullName evidence="7">THAP-type domain-containing protein</fullName>
    </recommendedName>
</protein>
<dbReference type="PANTHER" id="PTHR46927:SF3">
    <property type="entry name" value="THAP-TYPE DOMAIN-CONTAINING PROTEIN"/>
    <property type="match status" value="1"/>
</dbReference>
<dbReference type="SUPFAM" id="SSF57716">
    <property type="entry name" value="Glucocorticoid receptor-like (DNA-binding domain)"/>
    <property type="match status" value="1"/>
</dbReference>
<dbReference type="InterPro" id="IPR052224">
    <property type="entry name" value="THAP_domain_protein"/>
</dbReference>
<keyword evidence="2 5" id="KW-0863">Zinc-finger</keyword>
<sequence>MVYCCVPLCKSSGRASRGISFHEFPVTDIRNQWLKNISRQGKGPGKEPWVPSDRSRVCSLHFRPENYREGLKLRRLKPDAVPTVFPAFPVYLQPSPKQTQRLLKRKFPASAPSVSETPGLVKNDRQNECIPDTAAAEALSSDDGNNEAVTVQKSGSSEPAGQPPPGAPMEPSGMSLLEPIQEASPGQLLLPTFQLAPEEALRSDLLSSKPAAKGTQTRLSVSRVSELFRQVATLSRKCRRLVEKTVRLQGELSLLRHEKKKTEAVMKKTNFTVLQEKVEQNDARALFIQEQLAFLGSSKRCWQEETIRQCVLWHAKSPSCYQLLRESGVLKLPCRSTLKRYIGACTGEVVSSLIKQRLHVEAKLHSKQARCGSLIMDEMSIKQATIYHKQSDAVHGLVNLGGAEVDYNLEDELATHLLCFVFVGLSTHYRLPVGYYFSKALTGGQLEILALKVMASVEEAGFQVVRLVADNHQANCKFFSSLSGGPIKLVIIHPLDESRQLYLSFDYCHILKNIRSQFLDEKRIFRNKGKLILPDYLRLLYKVQERQGAFKMVRCLTKKHLWPSNFEKMNVSRAVDIFSPQVKYALVNFIV</sequence>
<reference evidence="8 9" key="1">
    <citation type="journal article" date="2023" name="Arcadia Sci">
        <title>De novo assembly of a long-read Amblyomma americanum tick genome.</title>
        <authorList>
            <person name="Chou S."/>
            <person name="Poskanzer K.E."/>
            <person name="Rollins M."/>
            <person name="Thuy-Boun P.S."/>
        </authorList>
    </citation>
    <scope>NUCLEOTIDE SEQUENCE [LARGE SCALE GENOMIC DNA]</scope>
    <source>
        <strain evidence="8">F_SG_1</strain>
        <tissue evidence="8">Salivary glands</tissue>
    </source>
</reference>
<evidence type="ECO:0000256" key="4">
    <source>
        <dbReference type="ARBA" id="ARBA00023125"/>
    </source>
</evidence>
<keyword evidence="1" id="KW-0479">Metal-binding</keyword>
<dbReference type="Pfam" id="PF21787">
    <property type="entry name" value="TNP-like_RNaseH_N"/>
    <property type="match status" value="1"/>
</dbReference>
<name>A0AAQ4EIJ1_AMBAM</name>
<dbReference type="Pfam" id="PF21788">
    <property type="entry name" value="TNP-like_GBD"/>
    <property type="match status" value="1"/>
</dbReference>
<feature type="compositionally biased region" description="Polar residues" evidence="6">
    <location>
        <begin position="147"/>
        <end position="159"/>
    </location>
</feature>
<dbReference type="InterPro" id="IPR048366">
    <property type="entry name" value="TNP-like_GBD"/>
</dbReference>
<dbReference type="EMBL" id="JARKHS020015397">
    <property type="protein sequence ID" value="KAK8774441.1"/>
    <property type="molecule type" value="Genomic_DNA"/>
</dbReference>
<dbReference type="GO" id="GO:0008270">
    <property type="term" value="F:zinc ion binding"/>
    <property type="evidence" value="ECO:0007669"/>
    <property type="project" value="UniProtKB-KW"/>
</dbReference>
<feature type="domain" description="THAP-type" evidence="7">
    <location>
        <begin position="1"/>
        <end position="85"/>
    </location>
</feature>
<dbReference type="Pfam" id="PF05485">
    <property type="entry name" value="THAP"/>
    <property type="match status" value="1"/>
</dbReference>
<evidence type="ECO:0000313" key="8">
    <source>
        <dbReference type="EMBL" id="KAK8774441.1"/>
    </source>
</evidence>
<dbReference type="PROSITE" id="PS50950">
    <property type="entry name" value="ZF_THAP"/>
    <property type="match status" value="1"/>
</dbReference>
<evidence type="ECO:0000256" key="6">
    <source>
        <dbReference type="SAM" id="MobiDB-lite"/>
    </source>
</evidence>
<dbReference type="SMART" id="SM00980">
    <property type="entry name" value="THAP"/>
    <property type="match status" value="1"/>
</dbReference>
<evidence type="ECO:0000256" key="3">
    <source>
        <dbReference type="ARBA" id="ARBA00022833"/>
    </source>
</evidence>
<organism evidence="8 9">
    <name type="scientific">Amblyomma americanum</name>
    <name type="common">Lone star tick</name>
    <dbReference type="NCBI Taxonomy" id="6943"/>
    <lineage>
        <taxon>Eukaryota</taxon>
        <taxon>Metazoa</taxon>
        <taxon>Ecdysozoa</taxon>
        <taxon>Arthropoda</taxon>
        <taxon>Chelicerata</taxon>
        <taxon>Arachnida</taxon>
        <taxon>Acari</taxon>
        <taxon>Parasitiformes</taxon>
        <taxon>Ixodida</taxon>
        <taxon>Ixodoidea</taxon>
        <taxon>Ixodidae</taxon>
        <taxon>Amblyomminae</taxon>
        <taxon>Amblyomma</taxon>
    </lineage>
</organism>
<evidence type="ECO:0000256" key="5">
    <source>
        <dbReference type="PROSITE-ProRule" id="PRU00309"/>
    </source>
</evidence>
<keyword evidence="4 5" id="KW-0238">DNA-binding</keyword>
<evidence type="ECO:0000256" key="1">
    <source>
        <dbReference type="ARBA" id="ARBA00022723"/>
    </source>
</evidence>
<evidence type="ECO:0000259" key="7">
    <source>
        <dbReference type="PROSITE" id="PS50950"/>
    </source>
</evidence>
<evidence type="ECO:0000256" key="2">
    <source>
        <dbReference type="ARBA" id="ARBA00022771"/>
    </source>
</evidence>